<dbReference type="Pfam" id="PF00328">
    <property type="entry name" value="His_Phos_2"/>
    <property type="match status" value="1"/>
</dbReference>
<evidence type="ECO:0000256" key="6">
    <source>
        <dbReference type="ARBA" id="ARBA00023157"/>
    </source>
</evidence>
<keyword evidence="6" id="KW-1015">Disulfide bond</keyword>
<organism evidence="8 9">
    <name type="scientific">Acrobeloides nanus</name>
    <dbReference type="NCBI Taxonomy" id="290746"/>
    <lineage>
        <taxon>Eukaryota</taxon>
        <taxon>Metazoa</taxon>
        <taxon>Ecdysozoa</taxon>
        <taxon>Nematoda</taxon>
        <taxon>Chromadorea</taxon>
        <taxon>Rhabditida</taxon>
        <taxon>Tylenchina</taxon>
        <taxon>Cephalobomorpha</taxon>
        <taxon>Cephaloboidea</taxon>
        <taxon>Cephalobidae</taxon>
        <taxon>Acrobeloides</taxon>
    </lineage>
</organism>
<dbReference type="InterPro" id="IPR050645">
    <property type="entry name" value="Histidine_acid_phosphatase"/>
</dbReference>
<dbReference type="PANTHER" id="PTHR11567">
    <property type="entry name" value="ACID PHOSPHATASE-RELATED"/>
    <property type="match status" value="1"/>
</dbReference>
<dbReference type="PANTHER" id="PTHR11567:SF211">
    <property type="entry name" value="PROSTATIC ACID PHOSPHATASE"/>
    <property type="match status" value="1"/>
</dbReference>
<reference evidence="9" key="1">
    <citation type="submission" date="2022-11" db="UniProtKB">
        <authorList>
            <consortium name="WormBaseParasite"/>
        </authorList>
    </citation>
    <scope>IDENTIFICATION</scope>
</reference>
<accession>A0A914EEQ9</accession>
<evidence type="ECO:0000256" key="5">
    <source>
        <dbReference type="ARBA" id="ARBA00022801"/>
    </source>
</evidence>
<protein>
    <recommendedName>
        <fullName evidence="3">acid phosphatase</fullName>
        <ecNumber evidence="3">3.1.3.2</ecNumber>
    </recommendedName>
</protein>
<sequence>MEQHYELGRKLRERYITNLTFLSQTYKSQEIYIKSTDYNRTVISAYSNLIGMFEAGEETQAGIDYPQNPKWPKGFVPIAVHTHDSTLEALFSTLGFRKSAYDEDGMPRYSTGLTLELWLDASNSSYIKVLYWPLNEAYEDVTIHVTGCVENCPLEMFINRSMPYKVDDYEEA</sequence>
<name>A0A914EEQ9_9BILA</name>
<dbReference type="GO" id="GO:0003993">
    <property type="term" value="F:acid phosphatase activity"/>
    <property type="evidence" value="ECO:0007669"/>
    <property type="project" value="UniProtKB-EC"/>
</dbReference>
<evidence type="ECO:0000256" key="4">
    <source>
        <dbReference type="ARBA" id="ARBA00022729"/>
    </source>
</evidence>
<evidence type="ECO:0000313" key="8">
    <source>
        <dbReference type="Proteomes" id="UP000887540"/>
    </source>
</evidence>
<dbReference type="InterPro" id="IPR000560">
    <property type="entry name" value="His_Pase_clade-2"/>
</dbReference>
<keyword evidence="5" id="KW-0378">Hydrolase</keyword>
<comment type="similarity">
    <text evidence="2">Belongs to the histidine acid phosphatase family.</text>
</comment>
<dbReference type="Gene3D" id="3.40.50.1240">
    <property type="entry name" value="Phosphoglycerate mutase-like"/>
    <property type="match status" value="2"/>
</dbReference>
<proteinExistence type="inferred from homology"/>
<dbReference type="WBParaSite" id="ACRNAN_scaffold754.g23219.t1">
    <property type="protein sequence ID" value="ACRNAN_scaffold754.g23219.t1"/>
    <property type="gene ID" value="ACRNAN_scaffold754.g23219"/>
</dbReference>
<dbReference type="Proteomes" id="UP000887540">
    <property type="component" value="Unplaced"/>
</dbReference>
<dbReference type="CDD" id="cd07061">
    <property type="entry name" value="HP_HAP_like"/>
    <property type="match status" value="1"/>
</dbReference>
<comment type="catalytic activity">
    <reaction evidence="1">
        <text>a phosphate monoester + H2O = an alcohol + phosphate</text>
        <dbReference type="Rhea" id="RHEA:15017"/>
        <dbReference type="ChEBI" id="CHEBI:15377"/>
        <dbReference type="ChEBI" id="CHEBI:30879"/>
        <dbReference type="ChEBI" id="CHEBI:43474"/>
        <dbReference type="ChEBI" id="CHEBI:67140"/>
        <dbReference type="EC" id="3.1.3.2"/>
    </reaction>
</comment>
<dbReference type="AlphaFoldDB" id="A0A914EEQ9"/>
<keyword evidence="4" id="KW-0732">Signal</keyword>
<evidence type="ECO:0000256" key="3">
    <source>
        <dbReference type="ARBA" id="ARBA00012646"/>
    </source>
</evidence>
<evidence type="ECO:0000313" key="9">
    <source>
        <dbReference type="WBParaSite" id="ACRNAN_scaffold754.g23219.t1"/>
    </source>
</evidence>
<evidence type="ECO:0000256" key="1">
    <source>
        <dbReference type="ARBA" id="ARBA00000032"/>
    </source>
</evidence>
<evidence type="ECO:0000256" key="7">
    <source>
        <dbReference type="ARBA" id="ARBA00023180"/>
    </source>
</evidence>
<evidence type="ECO:0000256" key="2">
    <source>
        <dbReference type="ARBA" id="ARBA00005375"/>
    </source>
</evidence>
<dbReference type="SUPFAM" id="SSF53254">
    <property type="entry name" value="Phosphoglycerate mutase-like"/>
    <property type="match status" value="2"/>
</dbReference>
<keyword evidence="7" id="KW-0325">Glycoprotein</keyword>
<dbReference type="InterPro" id="IPR029033">
    <property type="entry name" value="His_PPase_superfam"/>
</dbReference>
<dbReference type="EC" id="3.1.3.2" evidence="3"/>
<keyword evidence="8" id="KW-1185">Reference proteome</keyword>